<evidence type="ECO:0000259" key="2">
    <source>
        <dbReference type="PROSITE" id="PS50010"/>
    </source>
</evidence>
<dbReference type="Pfam" id="PF19056">
    <property type="entry name" value="WD40_2"/>
    <property type="match status" value="1"/>
</dbReference>
<dbReference type="Pfam" id="PF00621">
    <property type="entry name" value="RhoGEF"/>
    <property type="match status" value="1"/>
</dbReference>
<dbReference type="InterPro" id="IPR000219">
    <property type="entry name" value="DH_dom"/>
</dbReference>
<reference evidence="3" key="2">
    <citation type="submission" date="2020-05" db="UniProtKB">
        <authorList>
            <consortium name="EnsemblMetazoa"/>
        </authorList>
    </citation>
    <scope>IDENTIFICATION</scope>
    <source>
        <strain evidence="3">Epiroticus2</strain>
    </source>
</reference>
<dbReference type="Gene3D" id="1.20.900.10">
    <property type="entry name" value="Dbl homology (DH) domain"/>
    <property type="match status" value="1"/>
</dbReference>
<dbReference type="SUPFAM" id="SSF50998">
    <property type="entry name" value="Quinoprotein alcohol dehydrogenase-like"/>
    <property type="match status" value="1"/>
</dbReference>
<dbReference type="STRING" id="199890.A0A182PFW8"/>
<dbReference type="SMART" id="SM00325">
    <property type="entry name" value="RhoGEF"/>
    <property type="match status" value="1"/>
</dbReference>
<evidence type="ECO:0000313" key="3">
    <source>
        <dbReference type="EnsemblMetazoa" id="AEPI005827-PA"/>
    </source>
</evidence>
<feature type="domain" description="DH" evidence="2">
    <location>
        <begin position="14"/>
        <end position="200"/>
    </location>
</feature>
<dbReference type="GO" id="GO:0005085">
    <property type="term" value="F:guanyl-nucleotide exchange factor activity"/>
    <property type="evidence" value="ECO:0007669"/>
    <property type="project" value="UniProtKB-KW"/>
</dbReference>
<dbReference type="Proteomes" id="UP000075885">
    <property type="component" value="Unassembled WGS sequence"/>
</dbReference>
<keyword evidence="1" id="KW-0344">Guanine-nucleotide releasing factor</keyword>
<dbReference type="GO" id="GO:0051496">
    <property type="term" value="P:positive regulation of stress fiber assembly"/>
    <property type="evidence" value="ECO:0007669"/>
    <property type="project" value="TreeGrafter"/>
</dbReference>
<evidence type="ECO:0000313" key="4">
    <source>
        <dbReference type="Proteomes" id="UP000075885"/>
    </source>
</evidence>
<dbReference type="PROSITE" id="PS50010">
    <property type="entry name" value="DH_2"/>
    <property type="match status" value="1"/>
</dbReference>
<dbReference type="PANTHER" id="PTHR12877:SF7">
    <property type="entry name" value="RHO GUANINE NUCLEOTIDE EXCHANGE FACTOR 10-LIKE PROTEIN"/>
    <property type="match status" value="1"/>
</dbReference>
<dbReference type="AlphaFoldDB" id="A0A182PFW8"/>
<dbReference type="InterPro" id="IPR011047">
    <property type="entry name" value="Quinoprotein_ADH-like_sf"/>
</dbReference>
<dbReference type="EnsemblMetazoa" id="AEPI005827-RA">
    <property type="protein sequence ID" value="AEPI005827-PA"/>
    <property type="gene ID" value="AEPI005827"/>
</dbReference>
<dbReference type="SUPFAM" id="SSF48065">
    <property type="entry name" value="DBL homology domain (DH-domain)"/>
    <property type="match status" value="1"/>
</dbReference>
<dbReference type="InterPro" id="IPR035899">
    <property type="entry name" value="DBL_dom_sf"/>
</dbReference>
<accession>A0A182PFW8</accession>
<reference evidence="4" key="1">
    <citation type="submission" date="2013-03" db="EMBL/GenBank/DDBJ databases">
        <title>The Genome Sequence of Anopheles epiroticus epiroticus2.</title>
        <authorList>
            <consortium name="The Broad Institute Genomics Platform"/>
            <person name="Neafsey D.E."/>
            <person name="Howell P."/>
            <person name="Walker B."/>
            <person name="Young S.K."/>
            <person name="Zeng Q."/>
            <person name="Gargeya S."/>
            <person name="Fitzgerald M."/>
            <person name="Haas B."/>
            <person name="Abouelleil A."/>
            <person name="Allen A.W."/>
            <person name="Alvarado L."/>
            <person name="Arachchi H.M."/>
            <person name="Berlin A.M."/>
            <person name="Chapman S.B."/>
            <person name="Gainer-Dewar J."/>
            <person name="Goldberg J."/>
            <person name="Griggs A."/>
            <person name="Gujja S."/>
            <person name="Hansen M."/>
            <person name="Howarth C."/>
            <person name="Imamovic A."/>
            <person name="Ireland A."/>
            <person name="Larimer J."/>
            <person name="McCowan C."/>
            <person name="Murphy C."/>
            <person name="Pearson M."/>
            <person name="Poon T.W."/>
            <person name="Priest M."/>
            <person name="Roberts A."/>
            <person name="Saif S."/>
            <person name="Shea T."/>
            <person name="Sisk P."/>
            <person name="Sykes S."/>
            <person name="Wortman J."/>
            <person name="Nusbaum C."/>
            <person name="Birren B."/>
        </authorList>
    </citation>
    <scope>NUCLEOTIDE SEQUENCE [LARGE SCALE GENOMIC DNA]</scope>
    <source>
        <strain evidence="4">Epiroticus2</strain>
    </source>
</reference>
<dbReference type="GO" id="GO:0030036">
    <property type="term" value="P:actin cytoskeleton organization"/>
    <property type="evidence" value="ECO:0007669"/>
    <property type="project" value="TreeGrafter"/>
</dbReference>
<organism evidence="3 4">
    <name type="scientific">Anopheles epiroticus</name>
    <dbReference type="NCBI Taxonomy" id="199890"/>
    <lineage>
        <taxon>Eukaryota</taxon>
        <taxon>Metazoa</taxon>
        <taxon>Ecdysozoa</taxon>
        <taxon>Arthropoda</taxon>
        <taxon>Hexapoda</taxon>
        <taxon>Insecta</taxon>
        <taxon>Pterygota</taxon>
        <taxon>Neoptera</taxon>
        <taxon>Endopterygota</taxon>
        <taxon>Diptera</taxon>
        <taxon>Nematocera</taxon>
        <taxon>Culicoidea</taxon>
        <taxon>Culicidae</taxon>
        <taxon>Anophelinae</taxon>
        <taxon>Anopheles</taxon>
    </lineage>
</organism>
<sequence>MPSLPDGLSSSERQRWLSFGQFITHEQNYLDALHKLQYEIYNQFVRDDAIIDRDVSYAIFGTHRQICKLHQFLQVLLEVCVREWPEQTRAGWMLWAMVGQPGLLQLYRSFVQNYANVMALYAREVERNALFAWFVTTKLQEFGERLDFSDYFIMTVQRVPQLVMEVRELCSVTPVNHPDRELLERCLQRVVHIAEQLNVAQGRSETVQMVMGVVEGCEAVRGQRFLHDRHQCQLLHSELLEMVEDATSCPRQTVLLLSDRLVCLQAPQQSFTRIYSTQQEHALGSLRWAIPLQELQLGREKSLSAEVCPQDTIRYVRDFQTITDMRELVCTFHHEHDTLGEGVFGSELDKIWSTVLPKKENEREASLLYVKGRLGAPHILRTRNALSKKEWLDWIRLARLALHPANLPAWWGSVTCTERSVQYEQPLFVRTFQAGECRGYWSVTGGCCYVPNVESFAYSNELFRAWSRRKHILWISSLDDGNNNSRISLYTHDRTTHAVDERASFTLVNMTITCMAHVPEGRVDEGPNDTVWISTWKRLLIYSATFPLVHERLKSITIKGTPNRILYSARRVLVGTTTGRLLIFSIMADDRWNLRTPQQILLRGGSIEAMALHCSSVVYIAVGAYLHVFDGNAGIFVQMATSRSNAPQDRKPIAQLECSTHGLWIVRHRSGEISLYHTQSFQHLLDVDVLGHVMSFLGTNQISGGTKPPFAITVTSLKVVDDMLWAGTNIGVVLCLQLPQYGNVPTKADLLAVAHHGHVQNVTTIIPIHSLRMIQPEQAVGALFDQQLVDNLYRNTRRTVRDFIVRGVGIDAASLAYIDNVANGVETSRAVASCSTGRGYAHLESPEHERTWSPNSTLIVTGGRGYARWSSSMPDNVTAQLSRTKTIDQDKNIILWEMRLA</sequence>
<dbReference type="PANTHER" id="PTHR12877">
    <property type="entry name" value="RHO GUANINE NUCLEOTIDE EXCHANGE FACTOR"/>
    <property type="match status" value="1"/>
</dbReference>
<dbReference type="InterPro" id="IPR039919">
    <property type="entry name" value="ARHGEF10/ARHGEF17"/>
</dbReference>
<evidence type="ECO:0000256" key="1">
    <source>
        <dbReference type="ARBA" id="ARBA00022658"/>
    </source>
</evidence>
<dbReference type="VEuPathDB" id="VectorBase:AEPI005827"/>
<keyword evidence="4" id="KW-1185">Reference proteome</keyword>
<protein>
    <recommendedName>
        <fullName evidence="2">DH domain-containing protein</fullName>
    </recommendedName>
</protein>
<name>A0A182PFW8_9DIPT</name>
<proteinExistence type="predicted"/>